<dbReference type="PANTHER" id="PTHR30189">
    <property type="entry name" value="LPS-ASSEMBLY PROTEIN"/>
    <property type="match status" value="1"/>
</dbReference>
<keyword evidence="2 4" id="KW-0472">Membrane</keyword>
<feature type="domain" description="LptD C-terminal" evidence="8">
    <location>
        <begin position="325"/>
        <end position="685"/>
    </location>
</feature>
<evidence type="ECO:0000313" key="9">
    <source>
        <dbReference type="EMBL" id="MBB3174221.1"/>
    </source>
</evidence>
<dbReference type="InterPro" id="IPR007543">
    <property type="entry name" value="LptD_C"/>
</dbReference>
<dbReference type="InterPro" id="IPR005653">
    <property type="entry name" value="OstA-like_N"/>
</dbReference>
<comment type="subunit">
    <text evidence="4">Component of the lipopolysaccharide transport and assembly complex.</text>
</comment>
<evidence type="ECO:0000256" key="2">
    <source>
        <dbReference type="ARBA" id="ARBA00023136"/>
    </source>
</evidence>
<protein>
    <recommendedName>
        <fullName evidence="4">LPS-assembly protein LptD</fullName>
    </recommendedName>
</protein>
<dbReference type="GO" id="GO:1990351">
    <property type="term" value="C:transporter complex"/>
    <property type="evidence" value="ECO:0007669"/>
    <property type="project" value="TreeGrafter"/>
</dbReference>
<dbReference type="GO" id="GO:0043165">
    <property type="term" value="P:Gram-negative-bacterium-type cell outer membrane assembly"/>
    <property type="evidence" value="ECO:0007669"/>
    <property type="project" value="UniProtKB-UniRule"/>
</dbReference>
<keyword evidence="1 4" id="KW-0732">Signal</keyword>
<sequence length="773" mass="85344">MARKRQTAIRRKPLPKQRRTAPLCTPPAEGVRRGVRLRPALLGGGYALGALVAPGVALAQFAVQHGHGGAPASRSAPVTFRADNVDYDSHNGLVTWTGHVQIWQNDHILRADRVTYDRNTDVAAASGHVALVEPDGQVVFSDYAELTQGMRQGVMDNMRALMTQNGKLAANGARRTDGQINELSRVVYTACKVCAQHPETRPFWQIRAYSAVQDIPHKRIEYQDAYLDMFGVPVMYFPFFSAPDPSVHRQSGFLMGTLSPHDEHLGTFATLPYYWVINDSSDLTIVPLLATRKDPQLTLDYRKSFNDGVLHAIGAVAGDEGAVQAYLQAHALFALNSVWRAGADISLSTSANYMRDYRVPGYGADVLGSTAYLEGFGVGSYARLDGTVFQGLNKVTVNDSTLPLVLPRFTYSYFSQPDALGGRFSLDSTSFNIYRPNGVSDERFAVGLNWDRPFHDSLGQQFVFTAHVDTGVWNARKLDLIPVYGTTNAATTARALPTVALKMNWPFVRSLHSGGSQTIEPIVQLVAAPQSGNSVNDNIPNEDSLDYEFTDATLFNINRHQGVDRLDGGARANVGLHGNWTFKGDQQLDALIGQSYQAHVDRNQVPDSGLEHPISDFVGRLSYTPASWLDMTARGRFDPKNGNTHFADGLVSVGVPLLRVSGGYTYNSHDIYYYYDNNYRLSTINPNYYVPRNEITLGTSSVWREYSLNTFARRDIERGRMVALGANAGYTNDCFSFHISYVKRYTTINGDTGDQSILFTFTFKTLGIFAVNG</sequence>
<keyword evidence="10" id="KW-1185">Reference proteome</keyword>
<dbReference type="RefSeq" id="WP_183275171.1">
    <property type="nucleotide sequence ID" value="NZ_JACHXV010000006.1"/>
</dbReference>
<dbReference type="GO" id="GO:0009279">
    <property type="term" value="C:cell outer membrane"/>
    <property type="evidence" value="ECO:0007669"/>
    <property type="project" value="UniProtKB-SubCell"/>
</dbReference>
<feature type="transmembrane region" description="Helical" evidence="6">
    <location>
        <begin position="40"/>
        <end position="63"/>
    </location>
</feature>
<dbReference type="HAMAP" id="MF_01411">
    <property type="entry name" value="LPS_assembly_LptD"/>
    <property type="match status" value="1"/>
</dbReference>
<keyword evidence="6" id="KW-1133">Transmembrane helix</keyword>
<evidence type="ECO:0000256" key="1">
    <source>
        <dbReference type="ARBA" id="ARBA00022729"/>
    </source>
</evidence>
<feature type="domain" description="Organic solvent tolerance-like N-terminal" evidence="7">
    <location>
        <begin position="81"/>
        <end position="159"/>
    </location>
</feature>
<dbReference type="Pfam" id="PF04453">
    <property type="entry name" value="LptD"/>
    <property type="match status" value="1"/>
</dbReference>
<dbReference type="InterPro" id="IPR050218">
    <property type="entry name" value="LptD"/>
</dbReference>
<dbReference type="GO" id="GO:0015920">
    <property type="term" value="P:lipopolysaccharide transport"/>
    <property type="evidence" value="ECO:0007669"/>
    <property type="project" value="InterPro"/>
</dbReference>
<evidence type="ECO:0000259" key="7">
    <source>
        <dbReference type="Pfam" id="PF03968"/>
    </source>
</evidence>
<comment type="function">
    <text evidence="4">Involved in the assembly of lipopolysaccharide (LPS) at the surface of the outer membrane.</text>
</comment>
<keyword evidence="3 4" id="KW-0998">Cell outer membrane</keyword>
<dbReference type="InterPro" id="IPR020889">
    <property type="entry name" value="LipoPS_assembly_LptD"/>
</dbReference>
<dbReference type="PANTHER" id="PTHR30189:SF1">
    <property type="entry name" value="LPS-ASSEMBLY PROTEIN LPTD"/>
    <property type="match status" value="1"/>
</dbReference>
<comment type="similarity">
    <text evidence="4">Belongs to the LptD family.</text>
</comment>
<evidence type="ECO:0000256" key="4">
    <source>
        <dbReference type="HAMAP-Rule" id="MF_01411"/>
    </source>
</evidence>
<comment type="caution">
    <text evidence="4">Lacks conserved residue(s) required for the propagation of feature annotation.</text>
</comment>
<evidence type="ECO:0000313" key="10">
    <source>
        <dbReference type="Proteomes" id="UP000557688"/>
    </source>
</evidence>
<feature type="compositionally biased region" description="Basic residues" evidence="5">
    <location>
        <begin position="1"/>
        <end position="19"/>
    </location>
</feature>
<keyword evidence="6" id="KW-0812">Transmembrane</keyword>
<comment type="caution">
    <text evidence="9">The sequence shown here is derived from an EMBL/GenBank/DDBJ whole genome shotgun (WGS) entry which is preliminary data.</text>
</comment>
<evidence type="ECO:0000259" key="8">
    <source>
        <dbReference type="Pfam" id="PF04453"/>
    </source>
</evidence>
<dbReference type="AlphaFoldDB" id="A0A839V419"/>
<gene>
    <name evidence="4" type="primary">lptD</name>
    <name evidence="9" type="ORF">FHR90_002057</name>
</gene>
<dbReference type="Gene3D" id="2.60.450.10">
    <property type="entry name" value="Lipopolysaccharide (LPS) transport protein A like domain"/>
    <property type="match status" value="1"/>
</dbReference>
<proteinExistence type="inferred from homology"/>
<comment type="subcellular location">
    <subcellularLocation>
        <location evidence="4">Cell outer membrane</location>
    </subcellularLocation>
</comment>
<evidence type="ECO:0000256" key="5">
    <source>
        <dbReference type="SAM" id="MobiDB-lite"/>
    </source>
</evidence>
<feature type="region of interest" description="Disordered" evidence="5">
    <location>
        <begin position="1"/>
        <end position="29"/>
    </location>
</feature>
<name>A0A839V419_9PROT</name>
<evidence type="ECO:0000256" key="6">
    <source>
        <dbReference type="SAM" id="Phobius"/>
    </source>
</evidence>
<dbReference type="EMBL" id="JACHXV010000006">
    <property type="protein sequence ID" value="MBB3174221.1"/>
    <property type="molecule type" value="Genomic_DNA"/>
</dbReference>
<dbReference type="Proteomes" id="UP000557688">
    <property type="component" value="Unassembled WGS sequence"/>
</dbReference>
<organism evidence="9 10">
    <name type="scientific">Endobacter medicaginis</name>
    <dbReference type="NCBI Taxonomy" id="1181271"/>
    <lineage>
        <taxon>Bacteria</taxon>
        <taxon>Pseudomonadati</taxon>
        <taxon>Pseudomonadota</taxon>
        <taxon>Alphaproteobacteria</taxon>
        <taxon>Acetobacterales</taxon>
        <taxon>Acetobacteraceae</taxon>
        <taxon>Endobacter</taxon>
    </lineage>
</organism>
<accession>A0A839V419</accession>
<dbReference type="Pfam" id="PF03968">
    <property type="entry name" value="LptD_N"/>
    <property type="match status" value="1"/>
</dbReference>
<evidence type="ECO:0000256" key="3">
    <source>
        <dbReference type="ARBA" id="ARBA00023237"/>
    </source>
</evidence>
<reference evidence="9 10" key="1">
    <citation type="submission" date="2020-08" db="EMBL/GenBank/DDBJ databases">
        <title>Genomic Encyclopedia of Type Strains, Phase III (KMG-III): the genomes of soil and plant-associated and newly described type strains.</title>
        <authorList>
            <person name="Whitman W."/>
        </authorList>
    </citation>
    <scope>NUCLEOTIDE SEQUENCE [LARGE SCALE GENOMIC DNA]</scope>
    <source>
        <strain evidence="9 10">CECT 8088</strain>
    </source>
</reference>